<dbReference type="EMBL" id="MIGX01000058">
    <property type="protein sequence ID" value="PPT90414.1"/>
    <property type="molecule type" value="Genomic_DNA"/>
</dbReference>
<sequence>MDAKPLDGQLVVTPHPVLLDGQRHIPMDLRPGESLYLFLQRHITDLDGEQWTVAIGGRIVPRHLWHHVKPKDGQVIEVRGAVGKNALYIVAYAALIYFTFGFGAATAGAWGAGYVAGSYGALAATAVYVAGSIVINKVLGPKLESASGASADSVFSLSGSRNQSRPYEPLGLLFGSVRIAPDIASLPYTAYEANDQYLSIVLSPGINVDRIDTMYNGDALLSSFEGVQVFTAGMPGMPQQQIPLYSNADTVAGGELDTDEKKGVPSAWVLRTTSAGTIRVQVEMEFLLLDTTSKGKPKTNKETIQVQYCPTGTDAWQMLGTRTVQNDDQNTQRVSIAADVAEGQYDVRVRIAGLNTDGSGATAKFTWSSMTSVQRDTATYAGIARIGLRIKATGQLSGSLDEVRCVAHQRAIPFWRDGAWTVATTRETGTSNPGAQMLAYARGFRGENGKLIAGMGLTDEQIDIEAFKGFMAHCEANGYTYDFWVRDARSHDDVMDAVALAGFGEKTWAGGRFSVAWAGDGQPLSGIVNMATIKKASFQVDYTLANAADGIEYTYYDRATWETKTLRVAAPGVEAMLNPARITGEGITDEARAAEMARYHLGQSLYQYKEISYSTDIEFLSYRRLSMLALQHDLTQWGYGGRIRQAVMGAGRVVTLQLDDPVPPPASGNAYIGLRIPGERVYRVFTIQPFAGERDVVVLGEPWPNDAPLPGDADDNPAQDTIWIYDFKQTPGYRVRVVAISPESELQGAKVTVVPEPPELWVYVKTGEYIRPPNQSLLQTRPVASDLRVTENQVVQGDTVYTELQATFSISGPVGRTVVLSDLDGNLELEQVAETTTRTARWRIPGAGTYAVVVRPFNPDGLQGVSVSGTYTTTGAGSAPVNVDFAQIEELAGGIRRYSWGFNATTIQSPDFAGVQVRYIAGSVPTPNWVDMTPLGDADGYHAIAFESTAPAAGSWTFAFRSMNTSGTLSNKMLTLQKVLAKNLGQELVEIVQQLSLNEQRLTKAIEQVDQYSAAVIQQEINISQINGREVQNRAYIAELRETKIDAGQARAMVTEQVGAQTGDLRATVQQHSEAITNINGDLSAYYNIKVQLDANGRRYLAGIGLGIDIYNGVTQSQIVMLADGLAFMTTASDGNYYKPFQVVGGIVYINAAMIKDGSITNAKIGNEIRSDNFAWNTTSGVYTGWRILKDGTAQFGGDVTVRGNIFGNKIIGEVQKKTIASWAGSVNAASNAVVYAFTLGAPLLDGESHVPFLQLTLDVENNGGDPARGNWFVDRQVGTGWVTLKNKMHYLGGRENATISITISDAATTTAQNYRVRAGDANLRSGNFLFTAMGGIAMGVR</sequence>
<evidence type="ECO:0000256" key="1">
    <source>
        <dbReference type="SAM" id="Phobius"/>
    </source>
</evidence>
<dbReference type="InterPro" id="IPR055385">
    <property type="entry name" value="GpJ_HDII-ins2"/>
</dbReference>
<feature type="transmembrane region" description="Helical" evidence="1">
    <location>
        <begin position="86"/>
        <end position="110"/>
    </location>
</feature>
<keyword evidence="1" id="KW-0812">Transmembrane</keyword>
<comment type="caution">
    <text evidence="4">The sequence shown here is derived from an EMBL/GenBank/DDBJ whole genome shotgun (WGS) entry which is preliminary data.</text>
</comment>
<keyword evidence="5" id="KW-1185">Reference proteome</keyword>
<dbReference type="Pfam" id="PF24801">
    <property type="entry name" value="FNIII-A_GpJ"/>
    <property type="match status" value="1"/>
</dbReference>
<dbReference type="PANTHER" id="PTHR36251">
    <property type="entry name" value="FELS-1 PROPHAGE HOST SPECIFICITY PROTEIN-RELATED"/>
    <property type="match status" value="1"/>
</dbReference>
<reference evidence="4 5" key="1">
    <citation type="submission" date="2016-08" db="EMBL/GenBank/DDBJ databases">
        <title>Evolution of the type three secretion system and type three effector repertoires in Xanthomonas.</title>
        <authorList>
            <person name="Merda D."/>
            <person name="Briand M."/>
            <person name="Bosis E."/>
            <person name="Rousseau C."/>
            <person name="Portier P."/>
            <person name="Jacques M.-A."/>
            <person name="Fischer-Le Saux M."/>
        </authorList>
    </citation>
    <scope>NUCLEOTIDE SEQUENCE [LARGE SCALE GENOMIC DNA]</scope>
    <source>
        <strain evidence="4 5">CFBP 4691</strain>
    </source>
</reference>
<dbReference type="InterPro" id="IPR015406">
    <property type="entry name" value="GpJ_CSF"/>
</dbReference>
<evidence type="ECO:0000259" key="3">
    <source>
        <dbReference type="Pfam" id="PF24801"/>
    </source>
</evidence>
<dbReference type="Pfam" id="PF09327">
    <property type="entry name" value="Phage_Tail_Tip"/>
    <property type="match status" value="1"/>
</dbReference>
<dbReference type="InterPro" id="IPR053171">
    <property type="entry name" value="Viral_Tip_Attach_Protein"/>
</dbReference>
<accession>A0A2S6ZDR0</accession>
<evidence type="ECO:0000313" key="5">
    <source>
        <dbReference type="Proteomes" id="UP000239898"/>
    </source>
</evidence>
<dbReference type="NCBIfam" id="NF040662">
    <property type="entry name" value="attach_TipJ_rel"/>
    <property type="match status" value="1"/>
</dbReference>
<gene>
    <name evidence="4" type="ORF">XthCFBP4691_12380</name>
</gene>
<organism evidence="4 5">
    <name type="scientific">Xanthomonas theicola</name>
    <dbReference type="NCBI Taxonomy" id="56464"/>
    <lineage>
        <taxon>Bacteria</taxon>
        <taxon>Pseudomonadati</taxon>
        <taxon>Pseudomonadota</taxon>
        <taxon>Gammaproteobacteria</taxon>
        <taxon>Lysobacterales</taxon>
        <taxon>Lysobacteraceae</taxon>
        <taxon>Xanthomonas</taxon>
    </lineage>
</organism>
<keyword evidence="1" id="KW-1133">Transmembrane helix</keyword>
<protein>
    <submittedName>
        <fullName evidence="4">Uncharacterized protein</fullName>
    </submittedName>
</protein>
<feature type="domain" description="Tip attachment protein J central straight fiber" evidence="2">
    <location>
        <begin position="1068"/>
        <end position="1205"/>
    </location>
</feature>
<name>A0A2S6ZDR0_9XANT</name>
<evidence type="ECO:0000259" key="2">
    <source>
        <dbReference type="Pfam" id="PF09327"/>
    </source>
</evidence>
<evidence type="ECO:0000313" key="4">
    <source>
        <dbReference type="EMBL" id="PPT90414.1"/>
    </source>
</evidence>
<dbReference type="PANTHER" id="PTHR36251:SF2">
    <property type="entry name" value="GIFSY-2 PROPHAGE HOST SPECIFICITY PROTEIN J, PHAGE LAMBDA"/>
    <property type="match status" value="1"/>
</dbReference>
<keyword evidence="1" id="KW-0472">Membrane</keyword>
<feature type="domain" description="Tip attachment protein J HDII-ins2" evidence="3">
    <location>
        <begin position="267"/>
        <end position="374"/>
    </location>
</feature>
<feature type="transmembrane region" description="Helical" evidence="1">
    <location>
        <begin position="116"/>
        <end position="135"/>
    </location>
</feature>
<dbReference type="Proteomes" id="UP000239898">
    <property type="component" value="Unassembled WGS sequence"/>
</dbReference>
<proteinExistence type="predicted"/>